<reference evidence="1" key="1">
    <citation type="submission" date="2020-06" db="EMBL/GenBank/DDBJ databases">
        <title>Persistence of extended-spectrum beta-lactamase plasmids among Enterobacteriaceae in commercial broiler farms.</title>
        <authorList>
            <person name="Yossapol M."/>
            <person name="Asai T."/>
        </authorList>
    </citation>
    <scope>NUCLEOTIDE SEQUENCE</scope>
    <source>
        <strain evidence="1">CC23</strain>
        <plasmid evidence="1">pCC23</plasmid>
    </source>
</reference>
<proteinExistence type="predicted"/>
<organism evidence="1">
    <name type="scientific">Enterobacter cloacae</name>
    <dbReference type="NCBI Taxonomy" id="550"/>
    <lineage>
        <taxon>Bacteria</taxon>
        <taxon>Pseudomonadati</taxon>
        <taxon>Pseudomonadota</taxon>
        <taxon>Gammaproteobacteria</taxon>
        <taxon>Enterobacterales</taxon>
        <taxon>Enterobacteriaceae</taxon>
        <taxon>Enterobacter</taxon>
        <taxon>Enterobacter cloacae complex</taxon>
    </lineage>
</organism>
<accession>A0A6J4EII0</accession>
<dbReference type="RefSeq" id="WP_162620312.1">
    <property type="nucleotide sequence ID" value="NZ_LC556210.1"/>
</dbReference>
<protein>
    <submittedName>
        <fullName evidence="1">Uncharacterized protein</fullName>
    </submittedName>
</protein>
<name>A0A6J4EII0_ENTCL</name>
<dbReference type="EMBL" id="LC556210">
    <property type="protein sequence ID" value="BCG50660.1"/>
    <property type="molecule type" value="Genomic_DNA"/>
</dbReference>
<dbReference type="AlphaFoldDB" id="A0A6J4EII0"/>
<geneLocation type="plasmid" evidence="1">
    <name>pCC23</name>
</geneLocation>
<keyword evidence="1" id="KW-0614">Plasmid</keyword>
<evidence type="ECO:0000313" key="1">
    <source>
        <dbReference type="EMBL" id="BCG50660.1"/>
    </source>
</evidence>
<sequence length="187" mass="22002">MSDSWLNTETDSDAAKHSNDFWDRHRDEMKSGHFWADRIRELRGEPTKRLAVALKNMPLPGSFREAAIATRTLIRDKKNKKAVFDDELALLYWLAAISSFSIPYSNVLQEPGYNVIESIPAKKLKELSFSYKSLGYERLELLNKTDRKWLIESWGEPNTHTTLHEMHNDVWIEYEFKLKDKRKQQDN</sequence>